<keyword evidence="2" id="KW-0808">Transferase</keyword>
<keyword evidence="7" id="KW-1185">Reference proteome</keyword>
<dbReference type="STRING" id="947166.A0A1D1UYA6"/>
<evidence type="ECO:0000313" key="6">
    <source>
        <dbReference type="EMBL" id="GAU92692.1"/>
    </source>
</evidence>
<dbReference type="GO" id="GO:0042799">
    <property type="term" value="F:histone H4K20 methyltransferase activity"/>
    <property type="evidence" value="ECO:0007669"/>
    <property type="project" value="TreeGrafter"/>
</dbReference>
<protein>
    <recommendedName>
        <fullName evidence="5">SET domain-containing protein</fullName>
    </recommendedName>
</protein>
<dbReference type="SUPFAM" id="SSF82199">
    <property type="entry name" value="SET domain"/>
    <property type="match status" value="1"/>
</dbReference>
<dbReference type="Gene3D" id="6.10.140.2220">
    <property type="match status" value="1"/>
</dbReference>
<keyword evidence="3" id="KW-0949">S-adenosyl-L-methionine</keyword>
<organism evidence="6 7">
    <name type="scientific">Ramazzottius varieornatus</name>
    <name type="common">Water bear</name>
    <name type="synonym">Tardigrade</name>
    <dbReference type="NCBI Taxonomy" id="947166"/>
    <lineage>
        <taxon>Eukaryota</taxon>
        <taxon>Metazoa</taxon>
        <taxon>Ecdysozoa</taxon>
        <taxon>Tardigrada</taxon>
        <taxon>Eutardigrada</taxon>
        <taxon>Parachela</taxon>
        <taxon>Hypsibioidea</taxon>
        <taxon>Ramazzottiidae</taxon>
        <taxon>Ramazzottius</taxon>
    </lineage>
</organism>
<feature type="compositionally biased region" description="Acidic residues" evidence="4">
    <location>
        <begin position="370"/>
        <end position="392"/>
    </location>
</feature>
<dbReference type="Gene3D" id="2.170.270.10">
    <property type="entry name" value="SET domain"/>
    <property type="match status" value="1"/>
</dbReference>
<evidence type="ECO:0000256" key="2">
    <source>
        <dbReference type="ARBA" id="ARBA00022679"/>
    </source>
</evidence>
<dbReference type="PANTHER" id="PTHR46402:SF2">
    <property type="entry name" value="HISTONE-LYSINE N-TRIMETHYLTRANSFERASE SMYD5"/>
    <property type="match status" value="1"/>
</dbReference>
<accession>A0A1D1UYA6</accession>
<dbReference type="Proteomes" id="UP000186922">
    <property type="component" value="Unassembled WGS sequence"/>
</dbReference>
<reference evidence="6 7" key="1">
    <citation type="journal article" date="2016" name="Nat. Commun.">
        <title>Extremotolerant tardigrade genome and improved radiotolerance of human cultured cells by tardigrade-unique protein.</title>
        <authorList>
            <person name="Hashimoto T."/>
            <person name="Horikawa D.D."/>
            <person name="Saito Y."/>
            <person name="Kuwahara H."/>
            <person name="Kozuka-Hata H."/>
            <person name="Shin-I T."/>
            <person name="Minakuchi Y."/>
            <person name="Ohishi K."/>
            <person name="Motoyama A."/>
            <person name="Aizu T."/>
            <person name="Enomoto A."/>
            <person name="Kondo K."/>
            <person name="Tanaka S."/>
            <person name="Hara Y."/>
            <person name="Koshikawa S."/>
            <person name="Sagara H."/>
            <person name="Miura T."/>
            <person name="Yokobori S."/>
            <person name="Miyagawa K."/>
            <person name="Suzuki Y."/>
            <person name="Kubo T."/>
            <person name="Oyama M."/>
            <person name="Kohara Y."/>
            <person name="Fujiyama A."/>
            <person name="Arakawa K."/>
            <person name="Katayama T."/>
            <person name="Toyoda A."/>
            <person name="Kunieda T."/>
        </authorList>
    </citation>
    <scope>NUCLEOTIDE SEQUENCE [LARGE SCALE GENOMIC DNA]</scope>
    <source>
        <strain evidence="6 7">YOKOZUNA-1</strain>
    </source>
</reference>
<proteinExistence type="predicted"/>
<evidence type="ECO:0000313" key="7">
    <source>
        <dbReference type="Proteomes" id="UP000186922"/>
    </source>
</evidence>
<dbReference type="Pfam" id="PF00856">
    <property type="entry name" value="SET"/>
    <property type="match status" value="1"/>
</dbReference>
<dbReference type="PROSITE" id="PS50280">
    <property type="entry name" value="SET"/>
    <property type="match status" value="1"/>
</dbReference>
<dbReference type="EMBL" id="BDGG01000002">
    <property type="protein sequence ID" value="GAU92692.1"/>
    <property type="molecule type" value="Genomic_DNA"/>
</dbReference>
<dbReference type="SMART" id="SM00317">
    <property type="entry name" value="SET"/>
    <property type="match status" value="1"/>
</dbReference>
<sequence length="392" mass="44839">MALPVEERFINNLTGNGLFAKKDFTVGEVIFEERPLVSCQFAWNEDCGYKSCEYCLRPLESAQENARRLTGLPDLVLPFPEYDAIDKSLQETCDGCGITYCSPSCKDEAFRRYHQTMCHKKGQSHPLAVIRASWKEMHYPPESMNVMILAKLAAMFRQASEEERSALSKMLARFQSGFASANESFIHRMMGQQFQAQLETLRPLFAAAFPEMIFQDWWTRQNFLSLFTVFARNAQGVGVSSFGAWQYALRNSSTFTEDAKTFLDVTYVAINEKTGEEFIDNEGSGLYIMQRACNHSCDPNTEVSFLHNDSTLSLIARHPIKVGEEIFISYLDECTLKHSRHTRRKILRENYLFECQCRLCSQQADQADITSDEDGGEDDDWKSDDPMEEEEA</sequence>
<dbReference type="InterPro" id="IPR046341">
    <property type="entry name" value="SET_dom_sf"/>
</dbReference>
<dbReference type="GO" id="GO:0032259">
    <property type="term" value="P:methylation"/>
    <property type="evidence" value="ECO:0007669"/>
    <property type="project" value="UniProtKB-KW"/>
</dbReference>
<name>A0A1D1UYA6_RAMVA</name>
<feature type="region of interest" description="Disordered" evidence="4">
    <location>
        <begin position="365"/>
        <end position="392"/>
    </location>
</feature>
<evidence type="ECO:0000256" key="1">
    <source>
        <dbReference type="ARBA" id="ARBA00022603"/>
    </source>
</evidence>
<dbReference type="Gene3D" id="1.10.220.160">
    <property type="match status" value="1"/>
</dbReference>
<feature type="domain" description="SET" evidence="5">
    <location>
        <begin position="3"/>
        <end position="331"/>
    </location>
</feature>
<dbReference type="PANTHER" id="PTHR46402">
    <property type="entry name" value="SET AND MYND DOMAIN-CONTAINING PROTEIN 5"/>
    <property type="match status" value="1"/>
</dbReference>
<evidence type="ECO:0000256" key="4">
    <source>
        <dbReference type="SAM" id="MobiDB-lite"/>
    </source>
</evidence>
<evidence type="ECO:0000259" key="5">
    <source>
        <dbReference type="PROSITE" id="PS50280"/>
    </source>
</evidence>
<keyword evidence="1" id="KW-0489">Methyltransferase</keyword>
<dbReference type="GO" id="GO:0045814">
    <property type="term" value="P:negative regulation of gene expression, epigenetic"/>
    <property type="evidence" value="ECO:0007669"/>
    <property type="project" value="TreeGrafter"/>
</dbReference>
<dbReference type="OrthoDB" id="438641at2759"/>
<evidence type="ECO:0000256" key="3">
    <source>
        <dbReference type="ARBA" id="ARBA00022691"/>
    </source>
</evidence>
<dbReference type="InterPro" id="IPR001214">
    <property type="entry name" value="SET_dom"/>
</dbReference>
<gene>
    <name evidence="6" type="primary">RvY_04741-1</name>
    <name evidence="6" type="synonym">RvY_04741.1</name>
    <name evidence="6" type="ORF">RvY_04741</name>
</gene>
<comment type="caution">
    <text evidence="6">The sequence shown here is derived from an EMBL/GenBank/DDBJ whole genome shotgun (WGS) entry which is preliminary data.</text>
</comment>
<dbReference type="AlphaFoldDB" id="A0A1D1UYA6"/>